<comment type="caution">
    <text evidence="2">The sequence shown here is derived from an EMBL/GenBank/DDBJ whole genome shotgun (WGS) entry which is preliminary data.</text>
</comment>
<evidence type="ECO:0000313" key="3">
    <source>
        <dbReference type="Proteomes" id="UP001303046"/>
    </source>
</evidence>
<dbReference type="InterPro" id="IPR002130">
    <property type="entry name" value="Cyclophilin-type_PPIase_dom"/>
</dbReference>
<dbReference type="Pfam" id="PF00160">
    <property type="entry name" value="Pro_isomerase"/>
    <property type="match status" value="1"/>
</dbReference>
<dbReference type="EMBL" id="JAVFWL010000005">
    <property type="protein sequence ID" value="KAK6753975.1"/>
    <property type="molecule type" value="Genomic_DNA"/>
</dbReference>
<evidence type="ECO:0000259" key="1">
    <source>
        <dbReference type="PROSITE" id="PS50072"/>
    </source>
</evidence>
<gene>
    <name evidence="2" type="primary">Necator_chrV.g17935</name>
    <name evidence="2" type="ORF">RB195_013145</name>
</gene>
<protein>
    <recommendedName>
        <fullName evidence="1">PPIase cyclophilin-type domain-containing protein</fullName>
    </recommendedName>
</protein>
<reference evidence="2 3" key="1">
    <citation type="submission" date="2023-08" db="EMBL/GenBank/DDBJ databases">
        <title>A Necator americanus chromosomal reference genome.</title>
        <authorList>
            <person name="Ilik V."/>
            <person name="Petrzelkova K.J."/>
            <person name="Pardy F."/>
            <person name="Fuh T."/>
            <person name="Niatou-Singa F.S."/>
            <person name="Gouil Q."/>
            <person name="Baker L."/>
            <person name="Ritchie M.E."/>
            <person name="Jex A.R."/>
            <person name="Gazzola D."/>
            <person name="Li H."/>
            <person name="Toshio Fujiwara R."/>
            <person name="Zhan B."/>
            <person name="Aroian R.V."/>
            <person name="Pafco B."/>
            <person name="Schwarz E.M."/>
        </authorList>
    </citation>
    <scope>NUCLEOTIDE SEQUENCE [LARGE SCALE GENOMIC DNA]</scope>
    <source>
        <strain evidence="2 3">Aroian</strain>
        <tissue evidence="2">Whole animal</tissue>
    </source>
</reference>
<sequence>MTSLLGLICEATAPVSDMRTRIPIPYCAMDPWIYLEIGYLGGATIEKIEARMDRKASPKLVENFVALCRGDGPSFEMGVRPNFDGSPLYAIDSKRGIISTGDYVLKNGCGGRSSTLSGIVHETDIRTGPASAGSIVMLPMENDATAYNSIFSILTKDMPYVEGKVIGKVTEGLDSLKYIVWKYGTRSGVPRETLIIQGCGQI</sequence>
<evidence type="ECO:0000313" key="2">
    <source>
        <dbReference type="EMBL" id="KAK6753975.1"/>
    </source>
</evidence>
<dbReference type="SUPFAM" id="SSF50891">
    <property type="entry name" value="Cyclophilin-like"/>
    <property type="match status" value="1"/>
</dbReference>
<proteinExistence type="predicted"/>
<accession>A0ABR1DVE8</accession>
<feature type="domain" description="PPIase cyclophilin-type" evidence="1">
    <location>
        <begin position="41"/>
        <end position="201"/>
    </location>
</feature>
<dbReference type="PROSITE" id="PS50072">
    <property type="entry name" value="CSA_PPIASE_2"/>
    <property type="match status" value="1"/>
</dbReference>
<dbReference type="InterPro" id="IPR029000">
    <property type="entry name" value="Cyclophilin-like_dom_sf"/>
</dbReference>
<dbReference type="Gene3D" id="2.40.100.10">
    <property type="entry name" value="Cyclophilin-like"/>
    <property type="match status" value="1"/>
</dbReference>
<organism evidence="2 3">
    <name type="scientific">Necator americanus</name>
    <name type="common">Human hookworm</name>
    <dbReference type="NCBI Taxonomy" id="51031"/>
    <lineage>
        <taxon>Eukaryota</taxon>
        <taxon>Metazoa</taxon>
        <taxon>Ecdysozoa</taxon>
        <taxon>Nematoda</taxon>
        <taxon>Chromadorea</taxon>
        <taxon>Rhabditida</taxon>
        <taxon>Rhabditina</taxon>
        <taxon>Rhabditomorpha</taxon>
        <taxon>Strongyloidea</taxon>
        <taxon>Ancylostomatidae</taxon>
        <taxon>Bunostominae</taxon>
        <taxon>Necator</taxon>
    </lineage>
</organism>
<dbReference type="Proteomes" id="UP001303046">
    <property type="component" value="Unassembled WGS sequence"/>
</dbReference>
<name>A0ABR1DVE8_NECAM</name>
<keyword evidence="3" id="KW-1185">Reference proteome</keyword>